<accession>A0A9X3D6V7</accession>
<evidence type="ECO:0000313" key="4">
    <source>
        <dbReference type="Proteomes" id="UP001143347"/>
    </source>
</evidence>
<dbReference type="InterPro" id="IPR023393">
    <property type="entry name" value="START-like_dom_sf"/>
</dbReference>
<proteinExistence type="inferred from homology"/>
<name>A0A9X3D6V7_9ACTN</name>
<dbReference type="SUPFAM" id="SSF55961">
    <property type="entry name" value="Bet v1-like"/>
    <property type="match status" value="1"/>
</dbReference>
<evidence type="ECO:0000256" key="1">
    <source>
        <dbReference type="ARBA" id="ARBA00006817"/>
    </source>
</evidence>
<dbReference type="AlphaFoldDB" id="A0A9X3D6V7"/>
<evidence type="ECO:0000313" key="3">
    <source>
        <dbReference type="EMBL" id="MCX2964801.1"/>
    </source>
</evidence>
<organism evidence="3 4">
    <name type="scientific">Gordonia aquimaris</name>
    <dbReference type="NCBI Taxonomy" id="2984863"/>
    <lineage>
        <taxon>Bacteria</taxon>
        <taxon>Bacillati</taxon>
        <taxon>Actinomycetota</taxon>
        <taxon>Actinomycetes</taxon>
        <taxon>Mycobacteriales</taxon>
        <taxon>Gordoniaceae</taxon>
        <taxon>Gordonia</taxon>
    </lineage>
</organism>
<reference evidence="3" key="1">
    <citation type="submission" date="2022-10" db="EMBL/GenBank/DDBJ databases">
        <title>WGS of marine actinomycetes from Thailand.</title>
        <authorList>
            <person name="Thawai C."/>
        </authorList>
    </citation>
    <scope>NUCLEOTIDE SEQUENCE</scope>
    <source>
        <strain evidence="3">SW21</strain>
    </source>
</reference>
<comment type="similarity">
    <text evidence="1">Belongs to the AHA1 family.</text>
</comment>
<dbReference type="EMBL" id="JAPKFM010000011">
    <property type="protein sequence ID" value="MCX2964801.1"/>
    <property type="molecule type" value="Genomic_DNA"/>
</dbReference>
<dbReference type="InterPro" id="IPR013538">
    <property type="entry name" value="ASHA1/2-like_C"/>
</dbReference>
<dbReference type="Gene3D" id="3.30.530.20">
    <property type="match status" value="1"/>
</dbReference>
<dbReference type="Proteomes" id="UP001143347">
    <property type="component" value="Unassembled WGS sequence"/>
</dbReference>
<dbReference type="CDD" id="cd07814">
    <property type="entry name" value="SRPBCC_CalC_Aha1-like"/>
    <property type="match status" value="1"/>
</dbReference>
<comment type="caution">
    <text evidence="3">The sequence shown here is derived from an EMBL/GenBank/DDBJ whole genome shotgun (WGS) entry which is preliminary data.</text>
</comment>
<feature type="domain" description="Activator of Hsp90 ATPase homologue 1/2-like C-terminal" evidence="2">
    <location>
        <begin position="14"/>
        <end position="144"/>
    </location>
</feature>
<dbReference type="Pfam" id="PF08327">
    <property type="entry name" value="AHSA1"/>
    <property type="match status" value="1"/>
</dbReference>
<dbReference type="RefSeq" id="WP_266061830.1">
    <property type="nucleotide sequence ID" value="NZ_JAPKFM010000011.1"/>
</dbReference>
<sequence>MTDATGATLTHTFDATPDAVFDAWTTPTLFSTWFGGSANEVPVDSVSIDARPGGTWMATMILGEEMPDLHWHGAYLEVQRPHRLVLTMTDESGDDREVLTADFVAIDSGTELRFSQTGGNLTPEQYGYAASGWHAAFETLDKLLADSP</sequence>
<protein>
    <submittedName>
        <fullName evidence="3">SRPBCC domain-containing protein</fullName>
    </submittedName>
</protein>
<evidence type="ECO:0000259" key="2">
    <source>
        <dbReference type="Pfam" id="PF08327"/>
    </source>
</evidence>
<keyword evidence="4" id="KW-1185">Reference proteome</keyword>
<gene>
    <name evidence="3" type="ORF">OSB52_11930</name>
</gene>